<dbReference type="Proteomes" id="UP000435243">
    <property type="component" value="Unassembled WGS sequence"/>
</dbReference>
<evidence type="ECO:0000313" key="6">
    <source>
        <dbReference type="Proteomes" id="UP000435243"/>
    </source>
</evidence>
<dbReference type="OrthoDB" id="9766840at2"/>
<dbReference type="Gene3D" id="1.10.10.10">
    <property type="entry name" value="Winged helix-like DNA-binding domain superfamily/Winged helix DNA-binding domain"/>
    <property type="match status" value="1"/>
</dbReference>
<feature type="domain" description="O-methyltransferase C-terminal" evidence="4">
    <location>
        <begin position="115"/>
        <end position="318"/>
    </location>
</feature>
<dbReference type="PANTHER" id="PTHR43712">
    <property type="entry name" value="PUTATIVE (AFU_ORTHOLOGUE AFUA_4G14580)-RELATED"/>
    <property type="match status" value="1"/>
</dbReference>
<proteinExistence type="predicted"/>
<dbReference type="InterPro" id="IPR001077">
    <property type="entry name" value="COMT_C"/>
</dbReference>
<dbReference type="InterPro" id="IPR016461">
    <property type="entry name" value="COMT-like"/>
</dbReference>
<dbReference type="GO" id="GO:0008171">
    <property type="term" value="F:O-methyltransferase activity"/>
    <property type="evidence" value="ECO:0007669"/>
    <property type="project" value="InterPro"/>
</dbReference>
<keyword evidence="3" id="KW-0949">S-adenosyl-L-methionine</keyword>
<dbReference type="InterPro" id="IPR029063">
    <property type="entry name" value="SAM-dependent_MTases_sf"/>
</dbReference>
<evidence type="ECO:0000256" key="2">
    <source>
        <dbReference type="ARBA" id="ARBA00022679"/>
    </source>
</evidence>
<dbReference type="EMBL" id="WTYY01000002">
    <property type="protein sequence ID" value="MXO87857.1"/>
    <property type="molecule type" value="Genomic_DNA"/>
</dbReference>
<dbReference type="CDD" id="cd02440">
    <property type="entry name" value="AdoMet_MTases"/>
    <property type="match status" value="1"/>
</dbReference>
<name>A0A844ZLZ5_9SPHN</name>
<organism evidence="5 6">
    <name type="scientific">Alteraurantiacibacter aestuarii</name>
    <dbReference type="NCBI Taxonomy" id="650004"/>
    <lineage>
        <taxon>Bacteria</taxon>
        <taxon>Pseudomonadati</taxon>
        <taxon>Pseudomonadota</taxon>
        <taxon>Alphaproteobacteria</taxon>
        <taxon>Sphingomonadales</taxon>
        <taxon>Erythrobacteraceae</taxon>
        <taxon>Alteraurantiacibacter</taxon>
    </lineage>
</organism>
<sequence length="337" mass="37196">MTDKRRAFGRYFDNPDDLFNWLNQAVFGTAVMNALNRAGVTARILEGPVSVAELADAGDIPADLLGRMIDFLAAHEMLELDADGLVRGSSRTAMMLEASGFLTNVEISGRACAQLLPALREGKTPFEKAYGEPVFDYFHSHPDMAAGFGQFMGFMTRRVQRFIFSQHRFQPFETVADIGGSMGDMLLAILGEYPGTRGIVFDRPDVIEIARPKVEASPLAERVELVGGSFFEAVPAADLYILKQILHDWDDEECRRILGSIRAAMKPGARLAVIDHLLSDIPQPDESIGTDIAMMVWDTGRERKQSDFEALFTSAGFRIDRVTPNPNGHSVIEVVPV</sequence>
<dbReference type="GO" id="GO:0032259">
    <property type="term" value="P:methylation"/>
    <property type="evidence" value="ECO:0007669"/>
    <property type="project" value="UniProtKB-KW"/>
</dbReference>
<dbReference type="InterPro" id="IPR036388">
    <property type="entry name" value="WH-like_DNA-bd_sf"/>
</dbReference>
<dbReference type="AlphaFoldDB" id="A0A844ZLZ5"/>
<comment type="caution">
    <text evidence="5">The sequence shown here is derived from an EMBL/GenBank/DDBJ whole genome shotgun (WGS) entry which is preliminary data.</text>
</comment>
<dbReference type="PANTHER" id="PTHR43712:SF2">
    <property type="entry name" value="O-METHYLTRANSFERASE CICE"/>
    <property type="match status" value="1"/>
</dbReference>
<dbReference type="Gene3D" id="3.40.50.150">
    <property type="entry name" value="Vaccinia Virus protein VP39"/>
    <property type="match status" value="1"/>
</dbReference>
<evidence type="ECO:0000313" key="5">
    <source>
        <dbReference type="EMBL" id="MXO87857.1"/>
    </source>
</evidence>
<dbReference type="PROSITE" id="PS51683">
    <property type="entry name" value="SAM_OMT_II"/>
    <property type="match status" value="1"/>
</dbReference>
<dbReference type="Pfam" id="PF00891">
    <property type="entry name" value="Methyltransf_2"/>
    <property type="match status" value="1"/>
</dbReference>
<evidence type="ECO:0000259" key="4">
    <source>
        <dbReference type="Pfam" id="PF00891"/>
    </source>
</evidence>
<dbReference type="RefSeq" id="WP_160589804.1">
    <property type="nucleotide sequence ID" value="NZ_BAAAFP010000002.1"/>
</dbReference>
<gene>
    <name evidence="5" type="ORF">GRI32_03790</name>
</gene>
<evidence type="ECO:0000256" key="3">
    <source>
        <dbReference type="ARBA" id="ARBA00022691"/>
    </source>
</evidence>
<reference evidence="5 6" key="1">
    <citation type="submission" date="2019-12" db="EMBL/GenBank/DDBJ databases">
        <title>Genomic-based taxomic classification of the family Erythrobacteraceae.</title>
        <authorList>
            <person name="Xu L."/>
        </authorList>
    </citation>
    <scope>NUCLEOTIDE SEQUENCE [LARGE SCALE GENOMIC DNA]</scope>
    <source>
        <strain evidence="5 6">JCM 16339</strain>
    </source>
</reference>
<evidence type="ECO:0000256" key="1">
    <source>
        <dbReference type="ARBA" id="ARBA00022603"/>
    </source>
</evidence>
<protein>
    <recommendedName>
        <fullName evidence="4">O-methyltransferase C-terminal domain-containing protein</fullName>
    </recommendedName>
</protein>
<dbReference type="SUPFAM" id="SSF53335">
    <property type="entry name" value="S-adenosyl-L-methionine-dependent methyltransferases"/>
    <property type="match status" value="1"/>
</dbReference>
<keyword evidence="2" id="KW-0808">Transferase</keyword>
<dbReference type="InterPro" id="IPR036390">
    <property type="entry name" value="WH_DNA-bd_sf"/>
</dbReference>
<keyword evidence="1" id="KW-0489">Methyltransferase</keyword>
<keyword evidence="6" id="KW-1185">Reference proteome</keyword>
<accession>A0A844ZLZ5</accession>
<dbReference type="SUPFAM" id="SSF46785">
    <property type="entry name" value="Winged helix' DNA-binding domain"/>
    <property type="match status" value="1"/>
</dbReference>